<dbReference type="Proteomes" id="UP000663671">
    <property type="component" value="Chromosome 3"/>
</dbReference>
<dbReference type="VEuPathDB" id="FungiDB:I7I51_06760"/>
<protein>
    <submittedName>
        <fullName evidence="2">Uncharacterized protein</fullName>
    </submittedName>
</protein>
<dbReference type="AlphaFoldDB" id="A0A8A1MJ23"/>
<dbReference type="EMBL" id="CP069115">
    <property type="protein sequence ID" value="QSS65909.1"/>
    <property type="molecule type" value="Genomic_DNA"/>
</dbReference>
<organism evidence="2 3">
    <name type="scientific">Ajellomyces capsulatus</name>
    <name type="common">Darling's disease fungus</name>
    <name type="synonym">Histoplasma capsulatum</name>
    <dbReference type="NCBI Taxonomy" id="5037"/>
    <lineage>
        <taxon>Eukaryota</taxon>
        <taxon>Fungi</taxon>
        <taxon>Dikarya</taxon>
        <taxon>Ascomycota</taxon>
        <taxon>Pezizomycotina</taxon>
        <taxon>Eurotiomycetes</taxon>
        <taxon>Eurotiomycetidae</taxon>
        <taxon>Onygenales</taxon>
        <taxon>Ajellomycetaceae</taxon>
        <taxon>Histoplasma</taxon>
    </lineage>
</organism>
<feature type="compositionally biased region" description="Basic residues" evidence="1">
    <location>
        <begin position="34"/>
        <end position="45"/>
    </location>
</feature>
<feature type="region of interest" description="Disordered" evidence="1">
    <location>
        <begin position="27"/>
        <end position="72"/>
    </location>
</feature>
<sequence>MAAQRDKRKKNTMKCLNVVTQKEFQPVKFQPGHSVRRIKEKRKRPTQPESTTLLGTGSKQGTAKSKQKSNQARERRFLILAAKLGFFLPSFSLPQSAEPLKTTAPC</sequence>
<gene>
    <name evidence="2" type="ORF">I7I51_06760</name>
</gene>
<feature type="compositionally biased region" description="Polar residues" evidence="1">
    <location>
        <begin position="47"/>
        <end position="70"/>
    </location>
</feature>
<accession>A0A8A1MJ23</accession>
<evidence type="ECO:0000313" key="2">
    <source>
        <dbReference type="EMBL" id="QSS65909.1"/>
    </source>
</evidence>
<evidence type="ECO:0000313" key="3">
    <source>
        <dbReference type="Proteomes" id="UP000663671"/>
    </source>
</evidence>
<proteinExistence type="predicted"/>
<reference evidence="2" key="1">
    <citation type="submission" date="2021-01" db="EMBL/GenBank/DDBJ databases">
        <title>Chromosome-level genome assembly of a human fungal pathogen reveals clustering of transcriptionally co-regulated genes.</title>
        <authorList>
            <person name="Voorhies M."/>
            <person name="Cohen S."/>
            <person name="Shea T.P."/>
            <person name="Petrus S."/>
            <person name="Munoz J.F."/>
            <person name="Poplawski S."/>
            <person name="Goldman W.E."/>
            <person name="Michael T."/>
            <person name="Cuomo C.A."/>
            <person name="Sil A."/>
            <person name="Beyhan S."/>
        </authorList>
    </citation>
    <scope>NUCLEOTIDE SEQUENCE</scope>
    <source>
        <strain evidence="2">WU24</strain>
    </source>
</reference>
<name>A0A8A1MJ23_AJECA</name>
<evidence type="ECO:0000256" key="1">
    <source>
        <dbReference type="SAM" id="MobiDB-lite"/>
    </source>
</evidence>